<reference evidence="1" key="1">
    <citation type="submission" date="2017-05" db="EMBL/GenBank/DDBJ databases">
        <title>Polyphasic characterization of four soil-derived phenanthrene-degrading Acidovorax strains and proposal of Acidovorax phenanthrenivorans sp. nov.</title>
        <authorList>
            <person name="Singleton D."/>
            <person name="Lee J."/>
            <person name="Dickey A.N."/>
            <person name="Stroud A."/>
            <person name="Scholl E.H."/>
            <person name="Wright F.A."/>
            <person name="Aitken M.D."/>
        </authorList>
    </citation>
    <scope>NUCLEOTIDE SEQUENCE</scope>
    <source>
        <strain evidence="1">P4</strain>
        <plasmid evidence="1">pACP4.4</plasmid>
    </source>
</reference>
<evidence type="ECO:0000313" key="2">
    <source>
        <dbReference type="Proteomes" id="UP000194440"/>
    </source>
</evidence>
<gene>
    <name evidence="1" type="ORF">CBP36_21975</name>
</gene>
<dbReference type="KEGG" id="acis:CBP35_21315"/>
<dbReference type="AlphaFoldDB" id="A0A240UKH4"/>
<protein>
    <submittedName>
        <fullName evidence="1">Uncharacterized protein</fullName>
    </submittedName>
</protein>
<geneLocation type="plasmid" evidence="1 2">
    <name>pACP4.4</name>
</geneLocation>
<keyword evidence="1" id="KW-0614">Plasmid</keyword>
<dbReference type="RefSeq" id="WP_029309654.1">
    <property type="nucleotide sequence ID" value="NZ_CP021365.1"/>
</dbReference>
<keyword evidence="2" id="KW-1185">Reference proteome</keyword>
<dbReference type="Proteomes" id="UP000194440">
    <property type="component" value="Plasmid pACP4.4"/>
</dbReference>
<dbReference type="KEGG" id="acip:CBP36_21975"/>
<dbReference type="OrthoDB" id="8910117at2"/>
<name>A0A240UKH4_9BURK</name>
<dbReference type="EMBL" id="CP021370">
    <property type="protein sequence ID" value="ART61626.1"/>
    <property type="molecule type" value="Genomic_DNA"/>
</dbReference>
<evidence type="ECO:0000313" key="1">
    <source>
        <dbReference type="EMBL" id="ART61626.1"/>
    </source>
</evidence>
<proteinExistence type="predicted"/>
<organism evidence="1 2">
    <name type="scientific">Acidovorax carolinensis</name>
    <dbReference type="NCBI Taxonomy" id="553814"/>
    <lineage>
        <taxon>Bacteria</taxon>
        <taxon>Pseudomonadati</taxon>
        <taxon>Pseudomonadota</taxon>
        <taxon>Betaproteobacteria</taxon>
        <taxon>Burkholderiales</taxon>
        <taxon>Comamonadaceae</taxon>
        <taxon>Acidovorax</taxon>
    </lineage>
</organism>
<accession>A0A240UKH4</accession>
<sequence>MTVDFFLIDAPHAVPQEFQAWEDAKAHHRAVFLRCVDAEDGSAEQSRLDAEGRAAKGEADRLEQAARTAWLRAKRQSVEIHLNDDTRETRHCFTEQPLRIHAGFTHEDAAAGWRQVLSFSASPTPDADTLARIERAKSDAVSQLESYWAELADATDIQRVIYQGVHYTWNVLGEGIGFGGQAFRVEWLTADREPTECNLFAQGRIPVWMRDKLPDNARTIEDLGYRINPFPAVDDSLDDDPPY</sequence>